<feature type="compositionally biased region" description="Low complexity" evidence="1">
    <location>
        <begin position="202"/>
        <end position="213"/>
    </location>
</feature>
<feature type="region of interest" description="Disordered" evidence="1">
    <location>
        <begin position="723"/>
        <end position="744"/>
    </location>
</feature>
<feature type="compositionally biased region" description="Low complexity" evidence="1">
    <location>
        <begin position="49"/>
        <end position="77"/>
    </location>
</feature>
<name>A0AAW0ER60_9TRYP</name>
<comment type="caution">
    <text evidence="2">The sequence shown here is derived from an EMBL/GenBank/DDBJ whole genome shotgun (WGS) entry which is preliminary data.</text>
</comment>
<protein>
    <recommendedName>
        <fullName evidence="4">EF-hand domain-containing protein</fullName>
    </recommendedName>
</protein>
<evidence type="ECO:0008006" key="4">
    <source>
        <dbReference type="Google" id="ProtNLM"/>
    </source>
</evidence>
<accession>A0AAW0ER60</accession>
<sequence length="1173" mass="125796">MSDDSYSYSGSYTGDYSYSYSYSDASESNTDGKDRKTPQRAGAVPPPQAARSAPAAATAAPVKQAGSASGDSYSYSYSYTDDDGGPYSYSYSYSDSETATAAPVVRQRGPAAPTPASRTAGAVTPSATTATAKAAVAAGAPSGSYSYSYSYSDGYSGDGSYYDESYSYTDDGTYDYDYYYSSYASSAGGGPRRRDGAGGGDSYSYSYDSGSSYYSGYTDRSDDYYYSYSSPYSYSYTGEDSYGDYPYSYDTYSSYTDSDGKHHHATNGTRRRHEGDGGDNTSSYTYSATSQSPTATTSSYGESGSAASVVSDTDTVVVRDTVILRAPATDVPRPPPAPRRCFVSPRSVEDSVWQFLQRLMALQQTYEARRTAAATAAAAVDGAAAAAAAPHSLVRRADGAPSAAVGGGDDAHGGKDTSATAKQSKKTKAKKTADAGQQKDTKEKDPEDEEDEAHDGDTGAAFIPTRGGCFSERSMRIAFGVLRLNHLERREALKNAPTPLPMEAMVDVFGTCVAARAKERVAQALLSHDRYRSGEVSLPQLGALLRRLGLGTSPIIDGHRISIDVSSEGTPELVMNVERLVQLEATPTASADVAANAREGSTTATAPASATDADARAPATATPVPPPAQWEVTPVYVLRIIRQSTARREATPVRWANNALYMGRHAIVRDVTTATLFQRLKTYIEAATYLCVLSNVYTIADAETGSVTVQYPQFIRSVLLPDPPARRGASTSAAAATQQQQQQQQPSRKLLYLENLFQSVFHPFEVLQAYEEGRPVPRYNGSWALESTLHSTNDTEEKRRRNVVPGIDADNVRLAPVPSARPAEEAQLTFILHKVRVPARPPPHARCFCLVSAVTPAKVFLPAVEVPVDHVVASTKKEGDYTWVFHSKKHPKRHAALQFAGSAADRIYVECCYETQDSATGQSGEEEQGDAAAGPGRAATTRTIWCAGYVVFSVDGAATAVLPVEAGSLLQDDGPRGSPPTTTTPATAAAAVAEEEEAKGKRKNGVLRCLAWLGKRSKKNAPVTAHHVKVEVLRSSKATPGAERLPARFIAFRRHVPIIALLRAAVEVVGKEAAYALQAFRQQAVRFIFSVAADPALLDQLSVLWSHRERHWSKAQRADADHQHRTLLACVAALYGLNNTCAGSKHNFAAALKKRKSLHMTIDPSAPMVPVRV</sequence>
<feature type="region of interest" description="Disordered" evidence="1">
    <location>
        <begin position="98"/>
        <end position="124"/>
    </location>
</feature>
<dbReference type="Proteomes" id="UP001430356">
    <property type="component" value="Unassembled WGS sequence"/>
</dbReference>
<gene>
    <name evidence="2" type="ORF">NESM_000590000</name>
</gene>
<keyword evidence="3" id="KW-1185">Reference proteome</keyword>
<organism evidence="2 3">
    <name type="scientific">Novymonas esmeraldas</name>
    <dbReference type="NCBI Taxonomy" id="1808958"/>
    <lineage>
        <taxon>Eukaryota</taxon>
        <taxon>Discoba</taxon>
        <taxon>Euglenozoa</taxon>
        <taxon>Kinetoplastea</taxon>
        <taxon>Metakinetoplastina</taxon>
        <taxon>Trypanosomatida</taxon>
        <taxon>Trypanosomatidae</taxon>
        <taxon>Novymonas</taxon>
    </lineage>
</organism>
<dbReference type="PANTHER" id="PTHR48125">
    <property type="entry name" value="LP07818P1"/>
    <property type="match status" value="1"/>
</dbReference>
<dbReference type="AlphaFoldDB" id="A0AAW0ER60"/>
<proteinExistence type="predicted"/>
<feature type="region of interest" description="Disordered" evidence="1">
    <location>
        <begin position="594"/>
        <end position="626"/>
    </location>
</feature>
<feature type="compositionally biased region" description="Low complexity" evidence="1">
    <location>
        <begin position="602"/>
        <end position="622"/>
    </location>
</feature>
<feature type="compositionally biased region" description="Low complexity" evidence="1">
    <location>
        <begin position="281"/>
        <end position="306"/>
    </location>
</feature>
<feature type="compositionally biased region" description="Low complexity" evidence="1">
    <location>
        <begin position="729"/>
        <end position="744"/>
    </location>
</feature>
<dbReference type="EMBL" id="JAECZO010000078">
    <property type="protein sequence ID" value="KAK7196523.1"/>
    <property type="molecule type" value="Genomic_DNA"/>
</dbReference>
<evidence type="ECO:0000313" key="3">
    <source>
        <dbReference type="Proteomes" id="UP001430356"/>
    </source>
</evidence>
<evidence type="ECO:0000256" key="1">
    <source>
        <dbReference type="SAM" id="MobiDB-lite"/>
    </source>
</evidence>
<feature type="compositionally biased region" description="Low complexity" evidence="1">
    <location>
        <begin position="1"/>
        <end position="28"/>
    </location>
</feature>
<feature type="compositionally biased region" description="Low complexity" evidence="1">
    <location>
        <begin position="979"/>
        <end position="989"/>
    </location>
</feature>
<feature type="region of interest" description="Disordered" evidence="1">
    <location>
        <begin position="398"/>
        <end position="463"/>
    </location>
</feature>
<reference evidence="2 3" key="1">
    <citation type="journal article" date="2021" name="MBio">
        <title>A New Model Trypanosomatid, Novymonas esmeraldas: Genomic Perception of Its 'Candidatus Pandoraea novymonadis' Endosymbiont.</title>
        <authorList>
            <person name="Zakharova A."/>
            <person name="Saura A."/>
            <person name="Butenko A."/>
            <person name="Podesvova L."/>
            <person name="Warmusova S."/>
            <person name="Kostygov A.Y."/>
            <person name="Nenarokova A."/>
            <person name="Lukes J."/>
            <person name="Opperdoes F.R."/>
            <person name="Yurchenko V."/>
        </authorList>
    </citation>
    <scope>NUCLEOTIDE SEQUENCE [LARGE SCALE GENOMIC DNA]</scope>
    <source>
        <strain evidence="2 3">E262AT.01</strain>
    </source>
</reference>
<feature type="compositionally biased region" description="Basic residues" evidence="1">
    <location>
        <begin position="261"/>
        <end position="272"/>
    </location>
</feature>
<evidence type="ECO:0000313" key="2">
    <source>
        <dbReference type="EMBL" id="KAK7196523.1"/>
    </source>
</evidence>
<feature type="region of interest" description="Disordered" evidence="1">
    <location>
        <begin position="257"/>
        <end position="306"/>
    </location>
</feature>
<feature type="region of interest" description="Disordered" evidence="1">
    <location>
        <begin position="970"/>
        <end position="989"/>
    </location>
</feature>
<feature type="compositionally biased region" description="Basic and acidic residues" evidence="1">
    <location>
        <begin position="431"/>
        <end position="445"/>
    </location>
</feature>
<feature type="region of interest" description="Disordered" evidence="1">
    <location>
        <begin position="1"/>
        <end position="77"/>
    </location>
</feature>
<dbReference type="PANTHER" id="PTHR48125:SF12">
    <property type="entry name" value="AT HOOK TRANSCRIPTION FACTOR FAMILY-RELATED"/>
    <property type="match status" value="1"/>
</dbReference>
<feature type="region of interest" description="Disordered" evidence="1">
    <location>
        <begin position="184"/>
        <end position="213"/>
    </location>
</feature>